<sequence>MGPSRMAPNSLELYGSKARGIGTGQPNFSHVKARKPDCGQV</sequence>
<name>A0A834T356_9FABA</name>
<dbReference type="EMBL" id="JAAIUW010000010">
    <property type="protein sequence ID" value="KAF7813765.1"/>
    <property type="molecule type" value="Genomic_DNA"/>
</dbReference>
<protein>
    <submittedName>
        <fullName evidence="2">Uncharacterized protein</fullName>
    </submittedName>
</protein>
<dbReference type="AlphaFoldDB" id="A0A834T356"/>
<evidence type="ECO:0000313" key="2">
    <source>
        <dbReference type="EMBL" id="KAF7813765.1"/>
    </source>
</evidence>
<accession>A0A834T356</accession>
<keyword evidence="3" id="KW-1185">Reference proteome</keyword>
<feature type="region of interest" description="Disordered" evidence="1">
    <location>
        <begin position="17"/>
        <end position="41"/>
    </location>
</feature>
<evidence type="ECO:0000256" key="1">
    <source>
        <dbReference type="SAM" id="MobiDB-lite"/>
    </source>
</evidence>
<organism evidence="2 3">
    <name type="scientific">Senna tora</name>
    <dbReference type="NCBI Taxonomy" id="362788"/>
    <lineage>
        <taxon>Eukaryota</taxon>
        <taxon>Viridiplantae</taxon>
        <taxon>Streptophyta</taxon>
        <taxon>Embryophyta</taxon>
        <taxon>Tracheophyta</taxon>
        <taxon>Spermatophyta</taxon>
        <taxon>Magnoliopsida</taxon>
        <taxon>eudicotyledons</taxon>
        <taxon>Gunneridae</taxon>
        <taxon>Pentapetalae</taxon>
        <taxon>rosids</taxon>
        <taxon>fabids</taxon>
        <taxon>Fabales</taxon>
        <taxon>Fabaceae</taxon>
        <taxon>Caesalpinioideae</taxon>
        <taxon>Cassia clade</taxon>
        <taxon>Senna</taxon>
    </lineage>
</organism>
<evidence type="ECO:0000313" key="3">
    <source>
        <dbReference type="Proteomes" id="UP000634136"/>
    </source>
</evidence>
<reference evidence="2" key="1">
    <citation type="submission" date="2020-09" db="EMBL/GenBank/DDBJ databases">
        <title>Genome-Enabled Discovery of Anthraquinone Biosynthesis in Senna tora.</title>
        <authorList>
            <person name="Kang S.-H."/>
            <person name="Pandey R.P."/>
            <person name="Lee C.-M."/>
            <person name="Sim J.-S."/>
            <person name="Jeong J.-T."/>
            <person name="Choi B.-S."/>
            <person name="Jung M."/>
            <person name="Ginzburg D."/>
            <person name="Zhao K."/>
            <person name="Won S.Y."/>
            <person name="Oh T.-J."/>
            <person name="Yu Y."/>
            <person name="Kim N.-H."/>
            <person name="Lee O.R."/>
            <person name="Lee T.-H."/>
            <person name="Bashyal P."/>
            <person name="Kim T.-S."/>
            <person name="Lee W.-H."/>
            <person name="Kawkins C."/>
            <person name="Kim C.-K."/>
            <person name="Kim J.S."/>
            <person name="Ahn B.O."/>
            <person name="Rhee S.Y."/>
            <person name="Sohng J.K."/>
        </authorList>
    </citation>
    <scope>NUCLEOTIDE SEQUENCE</scope>
    <source>
        <tissue evidence="2">Leaf</tissue>
    </source>
</reference>
<proteinExistence type="predicted"/>
<comment type="caution">
    <text evidence="2">The sequence shown here is derived from an EMBL/GenBank/DDBJ whole genome shotgun (WGS) entry which is preliminary data.</text>
</comment>
<dbReference type="Proteomes" id="UP000634136">
    <property type="component" value="Unassembled WGS sequence"/>
</dbReference>
<gene>
    <name evidence="2" type="ORF">G2W53_034741</name>
</gene>